<evidence type="ECO:0000313" key="1">
    <source>
        <dbReference type="EMBL" id="CAJ1370530.1"/>
    </source>
</evidence>
<name>A0AA36MJF3_9DINO</name>
<evidence type="ECO:0000313" key="2">
    <source>
        <dbReference type="Proteomes" id="UP001178507"/>
    </source>
</evidence>
<comment type="caution">
    <text evidence="1">The sequence shown here is derived from an EMBL/GenBank/DDBJ whole genome shotgun (WGS) entry which is preliminary data.</text>
</comment>
<keyword evidence="2" id="KW-1185">Reference proteome</keyword>
<gene>
    <name evidence="1" type="ORF">EVOR1521_LOCUS1084</name>
</gene>
<dbReference type="Proteomes" id="UP001178507">
    <property type="component" value="Unassembled WGS sequence"/>
</dbReference>
<sequence length="476" mass="51490">MVKTGSVETGIREKRGVRGRCAAHRGTGISRRARPFSVLSRFWFRGEGAVLRCRLIGRAETSGLAVAWQASFEAELRRHLAQLLPEVVLVQLRARSRQNKVSVHVSFQGAHQSDAIALEQGFADGSLRRLALRNCSGLNPWPTSQALRQFLLRDVSLDTFWVVERHEWHIPSFLQVRTEPEVRCLAQGDGVCRDQVQSRPVLASQPFDLGGGRNLTLHLHPAGVCHPGQPGACLTLSAAGHGLPSFPFLLSAGPNSEIWAGPYGRDSGNRFLSGGALCGTEELQQLAAVDAGKTLVLAVEAVQLEPPDGAMDEVPVLPEPQVAPAEVVPAEPQATWRELQNLEASLRRLAASPRSEPEPLALEGAQLLAAVAQAAKGVEAAAAALADQPWRHLAEAMSATHQRVEDLAQQLAELQAKTAGSPEASSVRQRLNTALELAGSRLMWQVSLWDSQDPESPRLLLQQPLNDSASTVDFQD</sequence>
<protein>
    <submittedName>
        <fullName evidence="1">Uncharacterized protein</fullName>
    </submittedName>
</protein>
<dbReference type="AlphaFoldDB" id="A0AA36MJF3"/>
<proteinExistence type="predicted"/>
<dbReference type="EMBL" id="CAUJNA010000025">
    <property type="protein sequence ID" value="CAJ1370530.1"/>
    <property type="molecule type" value="Genomic_DNA"/>
</dbReference>
<accession>A0AA36MJF3</accession>
<reference evidence="1" key="1">
    <citation type="submission" date="2023-08" db="EMBL/GenBank/DDBJ databases">
        <authorList>
            <person name="Chen Y."/>
            <person name="Shah S."/>
            <person name="Dougan E. K."/>
            <person name="Thang M."/>
            <person name="Chan C."/>
        </authorList>
    </citation>
    <scope>NUCLEOTIDE SEQUENCE</scope>
</reference>
<organism evidence="1 2">
    <name type="scientific">Effrenium voratum</name>
    <dbReference type="NCBI Taxonomy" id="2562239"/>
    <lineage>
        <taxon>Eukaryota</taxon>
        <taxon>Sar</taxon>
        <taxon>Alveolata</taxon>
        <taxon>Dinophyceae</taxon>
        <taxon>Suessiales</taxon>
        <taxon>Symbiodiniaceae</taxon>
        <taxon>Effrenium</taxon>
    </lineage>
</organism>